<gene>
    <name evidence="1" type="ordered locus">Fluta_3402</name>
</gene>
<keyword evidence="2" id="KW-1185">Reference proteome</keyword>
<organism evidence="1 2">
    <name type="scientific">Fluviicola taffensis (strain DSM 16823 / NCIMB 13979 / RW262)</name>
    <dbReference type="NCBI Taxonomy" id="755732"/>
    <lineage>
        <taxon>Bacteria</taxon>
        <taxon>Pseudomonadati</taxon>
        <taxon>Bacteroidota</taxon>
        <taxon>Flavobacteriia</taxon>
        <taxon>Flavobacteriales</taxon>
        <taxon>Crocinitomicaceae</taxon>
        <taxon>Fluviicola</taxon>
    </lineage>
</organism>
<evidence type="ECO:0000313" key="2">
    <source>
        <dbReference type="Proteomes" id="UP000007463"/>
    </source>
</evidence>
<proteinExistence type="predicted"/>
<sequence precursor="true">MKKATLLVGIALFLGAVSCKKKECHDCHYENVQNEEVELGNKCGDDLENLEKNGYSDGTQTYEVHCHEH</sequence>
<protein>
    <submittedName>
        <fullName evidence="1">Helicase with zn-finger motif</fullName>
    </submittedName>
</protein>
<dbReference type="GO" id="GO:0004386">
    <property type="term" value="F:helicase activity"/>
    <property type="evidence" value="ECO:0007669"/>
    <property type="project" value="UniProtKB-KW"/>
</dbReference>
<dbReference type="EMBL" id="CP002542">
    <property type="protein sequence ID" value="AEA45374.1"/>
    <property type="molecule type" value="Genomic_DNA"/>
</dbReference>
<dbReference type="AlphaFoldDB" id="F2IBP8"/>
<evidence type="ECO:0000313" key="1">
    <source>
        <dbReference type="EMBL" id="AEA45374.1"/>
    </source>
</evidence>
<dbReference type="Proteomes" id="UP000007463">
    <property type="component" value="Chromosome"/>
</dbReference>
<dbReference type="KEGG" id="fte:Fluta_3402"/>
<keyword evidence="1" id="KW-0547">Nucleotide-binding</keyword>
<dbReference type="HOGENOM" id="CLU_2769814_0_0_10"/>
<keyword evidence="1" id="KW-0347">Helicase</keyword>
<dbReference type="STRING" id="755732.Fluta_3402"/>
<dbReference type="RefSeq" id="WP_013688141.1">
    <property type="nucleotide sequence ID" value="NC_015321.1"/>
</dbReference>
<keyword evidence="1" id="KW-0378">Hydrolase</keyword>
<accession>F2IBP8</accession>
<name>F2IBP8_FLUTR</name>
<reference evidence="2" key="2">
    <citation type="submission" date="2011-02" db="EMBL/GenBank/DDBJ databases">
        <title>The complete genome of Fluviicola taffensis DSM 16823.</title>
        <authorList>
            <consortium name="US DOE Joint Genome Institute (JGI-PGF)"/>
            <person name="Lucas S."/>
            <person name="Copeland A."/>
            <person name="Lapidus A."/>
            <person name="Bruce D."/>
            <person name="Goodwin L."/>
            <person name="Pitluck S."/>
            <person name="Kyrpides N."/>
            <person name="Mavromatis K."/>
            <person name="Ivanova N."/>
            <person name="Mikhailova N."/>
            <person name="Pagani I."/>
            <person name="Chertkov O."/>
            <person name="Detter J.C."/>
            <person name="Han C."/>
            <person name="Tapia R."/>
            <person name="Land M."/>
            <person name="Hauser L."/>
            <person name="Markowitz V."/>
            <person name="Cheng J.-F."/>
            <person name="Hugenholtz P."/>
            <person name="Woyke T."/>
            <person name="Wu D."/>
            <person name="Tindall B."/>
            <person name="Pomrenke H.G."/>
            <person name="Brambilla E."/>
            <person name="Klenk H.-P."/>
            <person name="Eisen J.A."/>
        </authorList>
    </citation>
    <scope>NUCLEOTIDE SEQUENCE [LARGE SCALE GENOMIC DNA]</scope>
    <source>
        <strain evidence="2">DSM 16823 / RW262 / RW262</strain>
    </source>
</reference>
<keyword evidence="1" id="KW-0067">ATP-binding</keyword>
<reference evidence="1 2" key="1">
    <citation type="journal article" date="2011" name="Stand. Genomic Sci.">
        <title>Complete genome sequence of the gliding freshwater bacterium Fluviicola taffensis type strain (RW262).</title>
        <authorList>
            <person name="Woyke T."/>
            <person name="Chertkov O."/>
            <person name="Lapidus A."/>
            <person name="Nolan M."/>
            <person name="Lucas S."/>
            <person name="Del Rio T.G."/>
            <person name="Tice H."/>
            <person name="Cheng J.F."/>
            <person name="Tapia R."/>
            <person name="Han C."/>
            <person name="Goodwin L."/>
            <person name="Pitluck S."/>
            <person name="Liolios K."/>
            <person name="Pagani I."/>
            <person name="Ivanova N."/>
            <person name="Huntemann M."/>
            <person name="Mavromatis K."/>
            <person name="Mikhailova N."/>
            <person name="Pati A."/>
            <person name="Chen A."/>
            <person name="Palaniappan K."/>
            <person name="Land M."/>
            <person name="Hauser L."/>
            <person name="Brambilla E.M."/>
            <person name="Rohde M."/>
            <person name="Mwirichia R."/>
            <person name="Sikorski J."/>
            <person name="Tindall B.J."/>
            <person name="Goker M."/>
            <person name="Bristow J."/>
            <person name="Eisen J.A."/>
            <person name="Markowitz V."/>
            <person name="Hugenholtz P."/>
            <person name="Klenk H.P."/>
            <person name="Kyrpides N.C."/>
        </authorList>
    </citation>
    <scope>NUCLEOTIDE SEQUENCE [LARGE SCALE GENOMIC DNA]</scope>
    <source>
        <strain evidence="2">DSM 16823 / RW262 / RW262</strain>
    </source>
</reference>
<dbReference type="OrthoDB" id="1467874at2"/>
<dbReference type="PROSITE" id="PS51257">
    <property type="entry name" value="PROKAR_LIPOPROTEIN"/>
    <property type="match status" value="1"/>
</dbReference>